<evidence type="ECO:0000313" key="6">
    <source>
        <dbReference type="Proteomes" id="UP000034569"/>
    </source>
</evidence>
<name>A0A0G1NL92_9BACT</name>
<comment type="caution">
    <text evidence="5">The sequence shown here is derived from an EMBL/GenBank/DDBJ whole genome shotgun (WGS) entry which is preliminary data.</text>
</comment>
<feature type="transmembrane region" description="Helical" evidence="2">
    <location>
        <begin position="455"/>
        <end position="475"/>
    </location>
</feature>
<dbReference type="InterPro" id="IPR018702">
    <property type="entry name" value="DUF2207"/>
</dbReference>
<protein>
    <recommendedName>
        <fullName evidence="7">DUF2207 domain-containing protein</fullName>
    </recommendedName>
</protein>
<accession>A0A0G1NL92</accession>
<dbReference type="AlphaFoldDB" id="A0A0G1NL92"/>
<organism evidence="5 6">
    <name type="scientific">Candidatus Azambacteria bacterium GW2011_GWC1_46_13</name>
    <dbReference type="NCBI Taxonomy" id="1618619"/>
    <lineage>
        <taxon>Bacteria</taxon>
        <taxon>Candidatus Azamiibacteriota</taxon>
    </lineage>
</organism>
<keyword evidence="2" id="KW-0812">Transmembrane</keyword>
<dbReference type="EMBL" id="LCLU01000027">
    <property type="protein sequence ID" value="KKU21364.1"/>
    <property type="molecule type" value="Genomic_DNA"/>
</dbReference>
<evidence type="ECO:0000256" key="1">
    <source>
        <dbReference type="SAM" id="MobiDB-lite"/>
    </source>
</evidence>
<keyword evidence="2" id="KW-1133">Transmembrane helix</keyword>
<keyword evidence="2" id="KW-0472">Membrane</keyword>
<evidence type="ECO:0000259" key="4">
    <source>
        <dbReference type="Pfam" id="PF20990"/>
    </source>
</evidence>
<feature type="domain" description="DUF2207" evidence="3">
    <location>
        <begin position="35"/>
        <end position="222"/>
    </location>
</feature>
<feature type="compositionally biased region" description="Gly residues" evidence="1">
    <location>
        <begin position="590"/>
        <end position="609"/>
    </location>
</feature>
<feature type="transmembrane region" description="Helical" evidence="2">
    <location>
        <begin position="431"/>
        <end position="449"/>
    </location>
</feature>
<evidence type="ECO:0000256" key="2">
    <source>
        <dbReference type="SAM" id="Phobius"/>
    </source>
</evidence>
<gene>
    <name evidence="5" type="ORF">UX33_C0027G0003</name>
</gene>
<reference evidence="5 6" key="1">
    <citation type="journal article" date="2015" name="Nature">
        <title>rRNA introns, odd ribosomes, and small enigmatic genomes across a large radiation of phyla.</title>
        <authorList>
            <person name="Brown C.T."/>
            <person name="Hug L.A."/>
            <person name="Thomas B.C."/>
            <person name="Sharon I."/>
            <person name="Castelle C.J."/>
            <person name="Singh A."/>
            <person name="Wilkins M.J."/>
            <person name="Williams K.H."/>
            <person name="Banfield J.F."/>
        </authorList>
    </citation>
    <scope>NUCLEOTIDE SEQUENCE [LARGE SCALE GENOMIC DNA]</scope>
</reference>
<evidence type="ECO:0008006" key="7">
    <source>
        <dbReference type="Google" id="ProtNLM"/>
    </source>
</evidence>
<evidence type="ECO:0000259" key="3">
    <source>
        <dbReference type="Pfam" id="PF09972"/>
    </source>
</evidence>
<feature type="domain" description="Predicted membrane protein YciQ-like C-terminal" evidence="4">
    <location>
        <begin position="297"/>
        <end position="541"/>
    </location>
</feature>
<dbReference type="Pfam" id="PF09972">
    <property type="entry name" value="DUF2207"/>
    <property type="match status" value="1"/>
</dbReference>
<feature type="region of interest" description="Disordered" evidence="1">
    <location>
        <begin position="588"/>
        <end position="609"/>
    </location>
</feature>
<dbReference type="Pfam" id="PF20990">
    <property type="entry name" value="DUF2207_C"/>
    <property type="match status" value="1"/>
</dbReference>
<dbReference type="InterPro" id="IPR048389">
    <property type="entry name" value="YciQ-like_C"/>
</dbReference>
<dbReference type="Proteomes" id="UP000034569">
    <property type="component" value="Unassembled WGS sequence"/>
</dbReference>
<sequence>MKIKRSNAIRSFVIVGVLLTLFGFQQVVRAETEVINNFNANITIQKDGSIFVTENIIYNFGSNQKHGIFRDIPLTAVNGPQLNINVSGVSDNIRNEFGQPYQYTTSITNNVLRIKIGDPNAFVTGIKNYIISYQVDNAIRTFNDHDELYWNVTGNQWPVAIQSANASVILPDSSISNARMDCFTGPQGDTQKNCTFNQVDSSVVRYSTTQSLNVNEGLTLVLGIPLGYIQNTYVPPQQTYSSSNTSTSSNNFILGIFLGLFIIFIFVLVISLFARRAAKIKPKPVIPRELRGRPVVPEYNPPDNLSPIEIGTLLDGRVDVTDISSVIMDLAIRGYLKIRYTTQEIRFWPDKKDFELIKLKDGADLVHPADKIIFKLLFKSRGSVKLSDLKEQKTDFQAQIKKIQEDTEQYLRDKGYFDRTAKDKSKKLKTYLWIATAILFIGTFLLTISPSWFGLIFIASFAGFVGAVIVIPIMIMRLANKLTPQGIAALGKILGFKEFLQLTDKDKLRLLNAPELRPETFEKFLPYAMVLGVEDKWAQKFEGIYNTIPDWYEDPTEAGFNSYVFARNLALFNSSFNQVFNITSPNSSSGFGGGGSSGGGSGGGGGGSW</sequence>
<evidence type="ECO:0000313" key="5">
    <source>
        <dbReference type="EMBL" id="KKU21364.1"/>
    </source>
</evidence>
<proteinExistence type="predicted"/>
<feature type="transmembrane region" description="Helical" evidence="2">
    <location>
        <begin position="252"/>
        <end position="274"/>
    </location>
</feature>